<dbReference type="Pfam" id="PF00149">
    <property type="entry name" value="Metallophos"/>
    <property type="match status" value="1"/>
</dbReference>
<comment type="caution">
    <text evidence="5">The sequence shown here is derived from an EMBL/GenBank/DDBJ whole genome shotgun (WGS) entry which is preliminary data.</text>
</comment>
<dbReference type="InterPro" id="IPR004843">
    <property type="entry name" value="Calcineurin-like_PHP"/>
</dbReference>
<keyword evidence="6" id="KW-1185">Reference proteome</keyword>
<evidence type="ECO:0000256" key="1">
    <source>
        <dbReference type="ARBA" id="ARBA00022729"/>
    </source>
</evidence>
<evidence type="ECO:0000313" key="6">
    <source>
        <dbReference type="Proteomes" id="UP001189429"/>
    </source>
</evidence>
<gene>
    <name evidence="5" type="ORF">PCOR1329_LOCUS75468</name>
</gene>
<feature type="domain" description="Purple acid phosphatase C-terminal" evidence="4">
    <location>
        <begin position="194"/>
        <end position="265"/>
    </location>
</feature>
<dbReference type="InterPro" id="IPR041792">
    <property type="entry name" value="MPP_PAP"/>
</dbReference>
<reference evidence="5" key="1">
    <citation type="submission" date="2023-10" db="EMBL/GenBank/DDBJ databases">
        <authorList>
            <person name="Chen Y."/>
            <person name="Shah S."/>
            <person name="Dougan E. K."/>
            <person name="Thang M."/>
            <person name="Chan C."/>
        </authorList>
    </citation>
    <scope>NUCLEOTIDE SEQUENCE [LARGE SCALE GENOMIC DNA]</scope>
</reference>
<dbReference type="PANTHER" id="PTHR22953">
    <property type="entry name" value="ACID PHOSPHATASE RELATED"/>
    <property type="match status" value="1"/>
</dbReference>
<dbReference type="Gene3D" id="3.60.21.10">
    <property type="match status" value="1"/>
</dbReference>
<evidence type="ECO:0000259" key="4">
    <source>
        <dbReference type="Pfam" id="PF14008"/>
    </source>
</evidence>
<keyword evidence="1" id="KW-0732">Signal</keyword>
<dbReference type="Proteomes" id="UP001189429">
    <property type="component" value="Unassembled WGS sequence"/>
</dbReference>
<dbReference type="SUPFAM" id="SSF56300">
    <property type="entry name" value="Metallo-dependent phosphatases"/>
    <property type="match status" value="1"/>
</dbReference>
<proteinExistence type="predicted"/>
<evidence type="ECO:0008006" key="7">
    <source>
        <dbReference type="Google" id="ProtNLM"/>
    </source>
</evidence>
<feature type="domain" description="Calcineurin-like phosphoesterase" evidence="3">
    <location>
        <begin position="14"/>
        <end position="178"/>
    </location>
</feature>
<dbReference type="PANTHER" id="PTHR22953:SF153">
    <property type="entry name" value="PURPLE ACID PHOSPHATASE"/>
    <property type="match status" value="1"/>
</dbReference>
<sequence length="289" mass="32722">MGHMRKDFEEGAFDSAIFPGDLSYADGFGPRWDSYGRLAEPLFSQLPTAYTVGNHEMSSGMEQAVHFRWRYPALFLREDSGSTSDLYYSFEAGMAHVVTLCSYCPCGNGSAQYRWLERDLARMNRTRTPWLIFNWHTPWYTSNAHHTMSEGEEMRGDMEAMLHAAGADIVFNGHVHAYERMHPVYKNHTDPCEGTVYIVVGDGGNREGYANPWVTPETPKPPLYDQPEWSAFREFAFGYGQLRIHNASAAEWQWHKNDNGTKSVSDSVLLYPRGRRPGCQSGALSGIVV</sequence>
<organism evidence="5 6">
    <name type="scientific">Prorocentrum cordatum</name>
    <dbReference type="NCBI Taxonomy" id="2364126"/>
    <lineage>
        <taxon>Eukaryota</taxon>
        <taxon>Sar</taxon>
        <taxon>Alveolata</taxon>
        <taxon>Dinophyceae</taxon>
        <taxon>Prorocentrales</taxon>
        <taxon>Prorocentraceae</taxon>
        <taxon>Prorocentrum</taxon>
    </lineage>
</organism>
<dbReference type="Pfam" id="PF14008">
    <property type="entry name" value="Metallophos_C"/>
    <property type="match status" value="1"/>
</dbReference>
<keyword evidence="2" id="KW-0325">Glycoprotein</keyword>
<protein>
    <recommendedName>
        <fullName evidence="7">Acid phosphatase</fullName>
    </recommendedName>
</protein>
<dbReference type="CDD" id="cd00839">
    <property type="entry name" value="MPP_PAPs"/>
    <property type="match status" value="1"/>
</dbReference>
<dbReference type="InterPro" id="IPR029052">
    <property type="entry name" value="Metallo-depent_PP-like"/>
</dbReference>
<evidence type="ECO:0000259" key="3">
    <source>
        <dbReference type="Pfam" id="PF00149"/>
    </source>
</evidence>
<evidence type="ECO:0000313" key="5">
    <source>
        <dbReference type="EMBL" id="CAK0897222.1"/>
    </source>
</evidence>
<dbReference type="InterPro" id="IPR025733">
    <property type="entry name" value="PAPs_C"/>
</dbReference>
<accession>A0ABN9XCB9</accession>
<dbReference type="EMBL" id="CAUYUJ010020295">
    <property type="protein sequence ID" value="CAK0897222.1"/>
    <property type="molecule type" value="Genomic_DNA"/>
</dbReference>
<evidence type="ECO:0000256" key="2">
    <source>
        <dbReference type="ARBA" id="ARBA00023180"/>
    </source>
</evidence>
<name>A0ABN9XCB9_9DINO</name>
<dbReference type="InterPro" id="IPR039331">
    <property type="entry name" value="PAPs-like"/>
</dbReference>